<reference evidence="1" key="1">
    <citation type="journal article" date="2012" name="PLoS ONE">
        <title>Gene sets for utilization of primary and secondary nutrition supplies in the distal gut of endangered iberian lynx.</title>
        <authorList>
            <person name="Alcaide M."/>
            <person name="Messina E."/>
            <person name="Richter M."/>
            <person name="Bargiela R."/>
            <person name="Peplies J."/>
            <person name="Huws S.A."/>
            <person name="Newbold C.J."/>
            <person name="Golyshin P.N."/>
            <person name="Simon M.A."/>
            <person name="Lopez G."/>
            <person name="Yakimov M.M."/>
            <person name="Ferrer M."/>
        </authorList>
    </citation>
    <scope>NUCLEOTIDE SEQUENCE</scope>
</reference>
<dbReference type="EMBL" id="AMCI01003319">
    <property type="protein sequence ID" value="EJX00554.1"/>
    <property type="molecule type" value="Genomic_DNA"/>
</dbReference>
<dbReference type="AlphaFoldDB" id="J9G161"/>
<name>J9G161_9ZZZZ</name>
<gene>
    <name evidence="1" type="ORF">EVA_11342</name>
</gene>
<organism evidence="1">
    <name type="scientific">gut metagenome</name>
    <dbReference type="NCBI Taxonomy" id="749906"/>
    <lineage>
        <taxon>unclassified sequences</taxon>
        <taxon>metagenomes</taxon>
        <taxon>organismal metagenomes</taxon>
    </lineage>
</organism>
<accession>J9G161</accession>
<comment type="caution">
    <text evidence="1">The sequence shown here is derived from an EMBL/GenBank/DDBJ whole genome shotgun (WGS) entry which is preliminary data.</text>
</comment>
<evidence type="ECO:0000313" key="1">
    <source>
        <dbReference type="EMBL" id="EJX00554.1"/>
    </source>
</evidence>
<protein>
    <submittedName>
        <fullName evidence="1">Uncharacterized protein</fullName>
    </submittedName>
</protein>
<proteinExistence type="predicted"/>
<sequence>MRSARLFLSFDPRQPHPLHFFTVLLHSKNSVKTKKSTHILKKNRSFQKKIGENNKKTCLIQPSFFKEKSRF</sequence>